<comment type="caution">
    <text evidence="1">The sequence shown here is derived from an EMBL/GenBank/DDBJ whole genome shotgun (WGS) entry which is preliminary data.</text>
</comment>
<evidence type="ECO:0000313" key="2">
    <source>
        <dbReference type="Proteomes" id="UP000094769"/>
    </source>
</evidence>
<dbReference type="Proteomes" id="UP000094769">
    <property type="component" value="Unassembled WGS sequence"/>
</dbReference>
<dbReference type="AlphaFoldDB" id="A0A7Z0VNH4"/>
<accession>A0A7Z0VNH4</accession>
<sequence length="83" mass="9503">MLHERMITPLGAKTAPALRVAPEKAPLDVARRSFGITKPLSSRPEGSALGVRLDWRFFRHNRVYWISVNRPYMNTQTATRLNL</sequence>
<proteinExistence type="predicted"/>
<name>A0A7Z0VNH4_9GAMM</name>
<dbReference type="EMBL" id="MARB01000003">
    <property type="protein sequence ID" value="ODJ88953.1"/>
    <property type="molecule type" value="Genomic_DNA"/>
</dbReference>
<organism evidence="1 2">
    <name type="scientific">Candidatus Thiodiazotropha endolucinida</name>
    <dbReference type="NCBI Taxonomy" id="1655433"/>
    <lineage>
        <taxon>Bacteria</taxon>
        <taxon>Pseudomonadati</taxon>
        <taxon>Pseudomonadota</taxon>
        <taxon>Gammaproteobacteria</taxon>
        <taxon>Chromatiales</taxon>
        <taxon>Sedimenticolaceae</taxon>
        <taxon>Candidatus Thiodiazotropha</taxon>
    </lineage>
</organism>
<protein>
    <submittedName>
        <fullName evidence="1">Uncharacterized protein</fullName>
    </submittedName>
</protein>
<evidence type="ECO:0000313" key="1">
    <source>
        <dbReference type="EMBL" id="ODJ88953.1"/>
    </source>
</evidence>
<keyword evidence="2" id="KW-1185">Reference proteome</keyword>
<gene>
    <name evidence="1" type="ORF">CODIS_05640</name>
</gene>
<reference evidence="1 2" key="1">
    <citation type="submission" date="2016-06" db="EMBL/GenBank/DDBJ databases">
        <title>Genome sequence of endosymbiont of Candidatus Endolucinida thiodiazotropha.</title>
        <authorList>
            <person name="Poehlein A."/>
            <person name="Koenig S."/>
            <person name="Heiden S.E."/>
            <person name="Thuermer A."/>
            <person name="Voget S."/>
            <person name="Daniel R."/>
            <person name="Markert S."/>
            <person name="Gros O."/>
            <person name="Schweder T."/>
        </authorList>
    </citation>
    <scope>NUCLEOTIDE SEQUENCE [LARGE SCALE GENOMIC DNA]</scope>
    <source>
        <strain evidence="1 2">COS</strain>
    </source>
</reference>